<proteinExistence type="inferred from homology"/>
<evidence type="ECO:0000256" key="8">
    <source>
        <dbReference type="RuleBase" id="RU362002"/>
    </source>
</evidence>
<keyword evidence="11" id="KW-1185">Reference proteome</keyword>
<evidence type="ECO:0000256" key="2">
    <source>
        <dbReference type="ARBA" id="ARBA00005887"/>
    </source>
</evidence>
<feature type="transmembrane region" description="Helical" evidence="8">
    <location>
        <begin position="90"/>
        <end position="110"/>
    </location>
</feature>
<dbReference type="PROSITE" id="PS01219">
    <property type="entry name" value="AMMONIUM_TRANSP"/>
    <property type="match status" value="1"/>
</dbReference>
<sequence>MASCLENEEGFLIDLLLTGGLSSSSAVQVGEFVCNKLGTVSNKFSTHTLAIDNTFLLMSTYLVFSMQIGFAMLCAGSVRAKNTVNIMLTNVLDAAAGGISFYLFGFGFAFGRSNHNNAFIGSNYFSLQSIPDKSNGFDFSFYLFQWSFAIAAAGITSGSIAERTQFVAYLVYSSFLTGFVYPIIAHWVWSEDGWLGAFGPSRLFGVGAIDFAGGGVVHMVGGIAGLWGAFIEGPRIGRFTRDGSPGMDMRGHNSPLVVLGTFLLWFGWFGFNPGSYLKITRAFEGSDFEGNWTAIARTGVTTTLSGCSAALTTLFARRYQTGHWNLPDVCNGLLAGFAAITAGCSVVNPWAAILCGFGAAWVLIICNSIAEECKYDDPLQAAQLHGGCGAWGMLFTGLFADEKLVLDTYGVGRGYGFLMGGGGHLLAAQIVAVGVIFGWVTVTMAPCFWFLNKHDLLRIETEDEVAGMDLTCHGSHAYYPDDYQFSSYAEFAQHQFESSRRVHELKQRSRVPQKLEVYGRPDAFILHHYFVMLSWLDVAKD</sequence>
<dbReference type="PANTHER" id="PTHR11730">
    <property type="entry name" value="AMMONIUM TRANSPORTER"/>
    <property type="match status" value="1"/>
</dbReference>
<gene>
    <name evidence="10" type="ORF">R1sor_003055</name>
</gene>
<comment type="subcellular location">
    <subcellularLocation>
        <location evidence="8">Cell membrane</location>
        <topology evidence="8">Multi-pass membrane protein</topology>
    </subcellularLocation>
    <subcellularLocation>
        <location evidence="1">Membrane</location>
        <topology evidence="1">Multi-pass membrane protein</topology>
    </subcellularLocation>
</comment>
<dbReference type="GO" id="GO:0072488">
    <property type="term" value="P:ammonium transmembrane transport"/>
    <property type="evidence" value="ECO:0007669"/>
    <property type="project" value="UniProtKB-KW"/>
</dbReference>
<dbReference type="AlphaFoldDB" id="A0ABD3H0W3"/>
<dbReference type="InterPro" id="IPR024041">
    <property type="entry name" value="NH4_transpt_AmtB-like_dom"/>
</dbReference>
<evidence type="ECO:0000259" key="9">
    <source>
        <dbReference type="Pfam" id="PF00909"/>
    </source>
</evidence>
<evidence type="ECO:0000256" key="7">
    <source>
        <dbReference type="ARBA" id="ARBA00023177"/>
    </source>
</evidence>
<dbReference type="InterPro" id="IPR029020">
    <property type="entry name" value="Ammonium/urea_transptr"/>
</dbReference>
<dbReference type="PANTHER" id="PTHR11730:SF6">
    <property type="entry name" value="AMMONIUM TRANSPORTER"/>
    <property type="match status" value="1"/>
</dbReference>
<name>A0ABD3H0W3_9MARC</name>
<dbReference type="EMBL" id="JBJQOH010000006">
    <property type="protein sequence ID" value="KAL3685033.1"/>
    <property type="molecule type" value="Genomic_DNA"/>
</dbReference>
<keyword evidence="6 8" id="KW-0472">Membrane</keyword>
<dbReference type="FunFam" id="1.10.3430.10:FF:000006">
    <property type="entry name" value="Ammonium transporter"/>
    <property type="match status" value="1"/>
</dbReference>
<feature type="transmembrane region" description="Helical" evidence="8">
    <location>
        <begin position="139"/>
        <end position="160"/>
    </location>
</feature>
<protein>
    <recommendedName>
        <fullName evidence="8">Ammonium transporter</fullName>
    </recommendedName>
</protein>
<evidence type="ECO:0000313" key="10">
    <source>
        <dbReference type="EMBL" id="KAL3685033.1"/>
    </source>
</evidence>
<evidence type="ECO:0000256" key="5">
    <source>
        <dbReference type="ARBA" id="ARBA00022989"/>
    </source>
</evidence>
<evidence type="ECO:0000256" key="3">
    <source>
        <dbReference type="ARBA" id="ARBA00022448"/>
    </source>
</evidence>
<dbReference type="SUPFAM" id="SSF111352">
    <property type="entry name" value="Ammonium transporter"/>
    <property type="match status" value="1"/>
</dbReference>
<dbReference type="InterPro" id="IPR018047">
    <property type="entry name" value="Ammonium_transpt_CS"/>
</dbReference>
<reference evidence="10 11" key="1">
    <citation type="submission" date="2024-09" db="EMBL/GenBank/DDBJ databases">
        <title>Chromosome-scale assembly of Riccia sorocarpa.</title>
        <authorList>
            <person name="Paukszto L."/>
        </authorList>
    </citation>
    <scope>NUCLEOTIDE SEQUENCE [LARGE SCALE GENOMIC DNA]</scope>
    <source>
        <strain evidence="10">LP-2024</strain>
        <tissue evidence="10">Aerial parts of the thallus</tissue>
    </source>
</reference>
<evidence type="ECO:0000256" key="1">
    <source>
        <dbReference type="ARBA" id="ARBA00004141"/>
    </source>
</evidence>
<keyword evidence="3 8" id="KW-0813">Transport</keyword>
<dbReference type="Pfam" id="PF00909">
    <property type="entry name" value="Ammonium_transp"/>
    <property type="match status" value="1"/>
</dbReference>
<accession>A0ABD3H0W3</accession>
<comment type="similarity">
    <text evidence="2 8">Belongs to the ammonia transporter channel (TC 1.A.11.2) family.</text>
</comment>
<keyword evidence="4 8" id="KW-0812">Transmembrane</keyword>
<organism evidence="10 11">
    <name type="scientific">Riccia sorocarpa</name>
    <dbReference type="NCBI Taxonomy" id="122646"/>
    <lineage>
        <taxon>Eukaryota</taxon>
        <taxon>Viridiplantae</taxon>
        <taxon>Streptophyta</taxon>
        <taxon>Embryophyta</taxon>
        <taxon>Marchantiophyta</taxon>
        <taxon>Marchantiopsida</taxon>
        <taxon>Marchantiidae</taxon>
        <taxon>Marchantiales</taxon>
        <taxon>Ricciaceae</taxon>
        <taxon>Riccia</taxon>
    </lineage>
</organism>
<keyword evidence="7 8" id="KW-0924">Ammonia transport</keyword>
<feature type="domain" description="Ammonium transporter AmtB-like" evidence="9">
    <location>
        <begin position="55"/>
        <end position="478"/>
    </location>
</feature>
<keyword evidence="5 8" id="KW-1133">Transmembrane helix</keyword>
<comment type="caution">
    <text evidence="8">Lacks conserved residue(s) required for the propagation of feature annotation.</text>
</comment>
<feature type="transmembrane region" description="Helical" evidence="8">
    <location>
        <begin position="167"/>
        <end position="189"/>
    </location>
</feature>
<feature type="transmembrane region" description="Helical" evidence="8">
    <location>
        <begin position="426"/>
        <end position="451"/>
    </location>
</feature>
<feature type="transmembrane region" description="Helical" evidence="8">
    <location>
        <begin position="252"/>
        <end position="271"/>
    </location>
</feature>
<dbReference type="NCBIfam" id="TIGR00836">
    <property type="entry name" value="amt"/>
    <property type="match status" value="1"/>
</dbReference>
<dbReference type="GO" id="GO:0005886">
    <property type="term" value="C:plasma membrane"/>
    <property type="evidence" value="ECO:0007669"/>
    <property type="project" value="UniProtKB-SubCell"/>
</dbReference>
<feature type="transmembrane region" description="Helical" evidence="8">
    <location>
        <begin position="209"/>
        <end position="231"/>
    </location>
</feature>
<evidence type="ECO:0000256" key="6">
    <source>
        <dbReference type="ARBA" id="ARBA00023136"/>
    </source>
</evidence>
<comment type="caution">
    <text evidence="10">The sequence shown here is derived from an EMBL/GenBank/DDBJ whole genome shotgun (WGS) entry which is preliminary data.</text>
</comment>
<dbReference type="Proteomes" id="UP001633002">
    <property type="component" value="Unassembled WGS sequence"/>
</dbReference>
<evidence type="ECO:0000313" key="11">
    <source>
        <dbReference type="Proteomes" id="UP001633002"/>
    </source>
</evidence>
<evidence type="ECO:0000256" key="4">
    <source>
        <dbReference type="ARBA" id="ARBA00022692"/>
    </source>
</evidence>
<feature type="transmembrane region" description="Helical" evidence="8">
    <location>
        <begin position="55"/>
        <end position="78"/>
    </location>
</feature>
<dbReference type="Gene3D" id="1.10.3430.10">
    <property type="entry name" value="Ammonium transporter AmtB like domains"/>
    <property type="match status" value="1"/>
</dbReference>
<dbReference type="InterPro" id="IPR001905">
    <property type="entry name" value="Ammonium_transpt"/>
</dbReference>